<dbReference type="Gene3D" id="2.30.30.870">
    <property type="entry name" value="Pelota, domain A"/>
    <property type="match status" value="1"/>
</dbReference>
<dbReference type="InterPro" id="IPR038069">
    <property type="entry name" value="Pelota/DOM34_N"/>
</dbReference>
<accession>A0ABQ9N0N0</accession>
<organism evidence="3 4">
    <name type="scientific">Hevea brasiliensis</name>
    <name type="common">Para rubber tree</name>
    <name type="synonym">Siphonia brasiliensis</name>
    <dbReference type="NCBI Taxonomy" id="3981"/>
    <lineage>
        <taxon>Eukaryota</taxon>
        <taxon>Viridiplantae</taxon>
        <taxon>Streptophyta</taxon>
        <taxon>Embryophyta</taxon>
        <taxon>Tracheophyta</taxon>
        <taxon>Spermatophyta</taxon>
        <taxon>Magnoliopsida</taxon>
        <taxon>eudicotyledons</taxon>
        <taxon>Gunneridae</taxon>
        <taxon>Pentapetalae</taxon>
        <taxon>rosids</taxon>
        <taxon>fabids</taxon>
        <taxon>Malpighiales</taxon>
        <taxon>Euphorbiaceae</taxon>
        <taxon>Crotonoideae</taxon>
        <taxon>Micrandreae</taxon>
        <taxon>Hevea</taxon>
    </lineage>
</organism>
<dbReference type="InterPro" id="IPR058547">
    <property type="entry name" value="Pelota_N"/>
</dbReference>
<dbReference type="EMBL" id="JARPOI010000003">
    <property type="protein sequence ID" value="KAJ9186097.1"/>
    <property type="molecule type" value="Genomic_DNA"/>
</dbReference>
<evidence type="ECO:0000313" key="3">
    <source>
        <dbReference type="EMBL" id="KAJ9186097.1"/>
    </source>
</evidence>
<dbReference type="SUPFAM" id="SSF53137">
    <property type="entry name" value="Translational machinery components"/>
    <property type="match status" value="1"/>
</dbReference>
<reference evidence="3" key="1">
    <citation type="journal article" date="2023" name="Plant Biotechnol. J.">
        <title>Chromosome-level wild Hevea brasiliensis genome provides new tools for genomic-assisted breeding and valuable loci to elevate rubber yield.</title>
        <authorList>
            <person name="Cheng H."/>
            <person name="Song X."/>
            <person name="Hu Y."/>
            <person name="Wu T."/>
            <person name="Yang Q."/>
            <person name="An Z."/>
            <person name="Feng S."/>
            <person name="Deng Z."/>
            <person name="Wu W."/>
            <person name="Zeng X."/>
            <person name="Tu M."/>
            <person name="Wang X."/>
            <person name="Huang H."/>
        </authorList>
    </citation>
    <scope>NUCLEOTIDE SEQUENCE</scope>
    <source>
        <strain evidence="3">MT/VB/25A 57/8</strain>
    </source>
</reference>
<gene>
    <name evidence="3" type="ORF">P3X46_005638</name>
</gene>
<sequence>MKITRRNIVLDGPGSVKAIDCDKVGCALRIRLKNILENEYVKIGAFHTLELELHRPSVLRKEIWDSLAVDALDQTSDPGASADLAVVLMQEGLAHIFLVGKSMTTTQSKIETSIPRKHGPAIAGYQSALKSSLSV</sequence>
<dbReference type="InterPro" id="IPR005141">
    <property type="entry name" value="eRF1_2"/>
</dbReference>
<keyword evidence="4" id="KW-1185">Reference proteome</keyword>
<evidence type="ECO:0000259" key="1">
    <source>
        <dbReference type="Pfam" id="PF03464"/>
    </source>
</evidence>
<dbReference type="SUPFAM" id="SSF159065">
    <property type="entry name" value="Dom34/Pelota N-terminal domain-like"/>
    <property type="match status" value="1"/>
</dbReference>
<feature type="domain" description="Pelota N-terminal" evidence="2">
    <location>
        <begin position="15"/>
        <end position="75"/>
    </location>
</feature>
<proteinExistence type="predicted"/>
<comment type="caution">
    <text evidence="3">The sequence shown here is derived from an EMBL/GenBank/DDBJ whole genome shotgun (WGS) entry which is preliminary data.</text>
</comment>
<evidence type="ECO:0000259" key="2">
    <source>
        <dbReference type="Pfam" id="PF26356"/>
    </source>
</evidence>
<dbReference type="PANTHER" id="PTHR10853">
    <property type="entry name" value="PELOTA"/>
    <property type="match status" value="1"/>
</dbReference>
<name>A0ABQ9N0N0_HEVBR</name>
<feature type="domain" description="eRF1" evidence="1">
    <location>
        <begin position="84"/>
        <end position="127"/>
    </location>
</feature>
<dbReference type="Pfam" id="PF03464">
    <property type="entry name" value="eRF1_2"/>
    <property type="match status" value="1"/>
</dbReference>
<dbReference type="InterPro" id="IPR042226">
    <property type="entry name" value="eFR1_2_sf"/>
</dbReference>
<dbReference type="InterPro" id="IPR004405">
    <property type="entry name" value="TF_pelota"/>
</dbReference>
<protein>
    <recommendedName>
        <fullName evidence="5">eRF1 domain-containing protein</fullName>
    </recommendedName>
</protein>
<dbReference type="Proteomes" id="UP001174677">
    <property type="component" value="Chromosome 3"/>
</dbReference>
<dbReference type="Pfam" id="PF26356">
    <property type="entry name" value="Pelota_N"/>
    <property type="match status" value="1"/>
</dbReference>
<dbReference type="PANTHER" id="PTHR10853:SF0">
    <property type="entry name" value="PROTEIN PELOTA HOMOLOG"/>
    <property type="match status" value="1"/>
</dbReference>
<evidence type="ECO:0000313" key="4">
    <source>
        <dbReference type="Proteomes" id="UP001174677"/>
    </source>
</evidence>
<evidence type="ECO:0008006" key="5">
    <source>
        <dbReference type="Google" id="ProtNLM"/>
    </source>
</evidence>
<dbReference type="Gene3D" id="3.30.420.60">
    <property type="entry name" value="eRF1 domain 2"/>
    <property type="match status" value="1"/>
</dbReference>